<protein>
    <recommendedName>
        <fullName evidence="3">Lipoprotein</fullName>
    </recommendedName>
</protein>
<evidence type="ECO:0000313" key="2">
    <source>
        <dbReference type="Proteomes" id="UP000033633"/>
    </source>
</evidence>
<dbReference type="PROSITE" id="PS51257">
    <property type="entry name" value="PROKAR_LIPOPROTEIN"/>
    <property type="match status" value="1"/>
</dbReference>
<dbReference type="STRING" id="265726.KY46_04085"/>
<dbReference type="AlphaFoldDB" id="A0A0F5VGL8"/>
<dbReference type="OrthoDB" id="5816880at2"/>
<evidence type="ECO:0000313" key="1">
    <source>
        <dbReference type="EMBL" id="KKD00972.1"/>
    </source>
</evidence>
<dbReference type="PATRIC" id="fig|265726.11.peg.2178"/>
<organism evidence="1 2">
    <name type="scientific">Photobacterium halotolerans</name>
    <dbReference type="NCBI Taxonomy" id="265726"/>
    <lineage>
        <taxon>Bacteria</taxon>
        <taxon>Pseudomonadati</taxon>
        <taxon>Pseudomonadota</taxon>
        <taxon>Gammaproteobacteria</taxon>
        <taxon>Vibrionales</taxon>
        <taxon>Vibrionaceae</taxon>
        <taxon>Photobacterium</taxon>
    </lineage>
</organism>
<proteinExistence type="predicted"/>
<dbReference type="EMBL" id="JWYV01000002">
    <property type="protein sequence ID" value="KKD00972.1"/>
    <property type="molecule type" value="Genomic_DNA"/>
</dbReference>
<sequence>MWKKIYLLTAALVLSACSEQQSNDAFLALGDQAFSQSAWSEADESTRGTMVYSFLKEYSVTGMKSETLIDLLGEPTGYHEYDHDLAYFIGGNVQSQYGEGYLLVFFIKDGIVDEYRTFPAID</sequence>
<keyword evidence="2" id="KW-1185">Reference proteome</keyword>
<comment type="caution">
    <text evidence="1">The sequence shown here is derived from an EMBL/GenBank/DDBJ whole genome shotgun (WGS) entry which is preliminary data.</text>
</comment>
<evidence type="ECO:0008006" key="3">
    <source>
        <dbReference type="Google" id="ProtNLM"/>
    </source>
</evidence>
<reference evidence="1 2" key="1">
    <citation type="submission" date="2014-12" db="EMBL/GenBank/DDBJ databases">
        <title>Mercury Reductase activity and rhizosphere competence traits in the genome of root associated Photobacterium halotolerans MELD1.</title>
        <authorList>
            <person name="Mathew D.C."/>
            <person name="Huang C.-C."/>
        </authorList>
    </citation>
    <scope>NUCLEOTIDE SEQUENCE [LARGE SCALE GENOMIC DNA]</scope>
    <source>
        <strain evidence="1 2">MELD1</strain>
    </source>
</reference>
<accession>A0A0F5VGL8</accession>
<dbReference type="Proteomes" id="UP000033633">
    <property type="component" value="Unassembled WGS sequence"/>
</dbReference>
<gene>
    <name evidence="1" type="ORF">KY46_04085</name>
</gene>
<dbReference type="RefSeq" id="WP_046219341.1">
    <property type="nucleotide sequence ID" value="NZ_JWYV01000002.1"/>
</dbReference>
<name>A0A0F5VGL8_9GAMM</name>